<feature type="domain" description="CBU-0592-like" evidence="2">
    <location>
        <begin position="4"/>
        <end position="74"/>
    </location>
</feature>
<reference evidence="3 4" key="1">
    <citation type="submission" date="2019-08" db="EMBL/GenBank/DDBJ databases">
        <title>Professor.</title>
        <authorList>
            <person name="Park J.S."/>
        </authorList>
    </citation>
    <scope>NUCLEOTIDE SEQUENCE [LARGE SCALE GENOMIC DNA]</scope>
    <source>
        <strain evidence="3 4">176CP5-101</strain>
    </source>
</reference>
<proteinExistence type="predicted"/>
<evidence type="ECO:0000259" key="2">
    <source>
        <dbReference type="Pfam" id="PF26604"/>
    </source>
</evidence>
<keyword evidence="4" id="KW-1185">Reference proteome</keyword>
<feature type="transmembrane region" description="Helical" evidence="1">
    <location>
        <begin position="54"/>
        <end position="73"/>
    </location>
</feature>
<protein>
    <recommendedName>
        <fullName evidence="2">CBU-0592-like domain-containing protein</fullName>
    </recommendedName>
</protein>
<gene>
    <name evidence="3" type="ORF">FVB32_11575</name>
</gene>
<sequence>MNLADWIGFWGVLQILLAYFLNVSGRVGTKDLLFKALNFSGALMAFIASYVLRFWPFMLLEAIWCIISFISLIQHPGKVQQ</sequence>
<evidence type="ECO:0000313" key="3">
    <source>
        <dbReference type="EMBL" id="TXN36281.1"/>
    </source>
</evidence>
<keyword evidence="1" id="KW-0472">Membrane</keyword>
<accession>A0A5C8V4G6</accession>
<dbReference type="Proteomes" id="UP000321456">
    <property type="component" value="Unassembled WGS sequence"/>
</dbReference>
<dbReference type="EMBL" id="VRUR01000002">
    <property type="protein sequence ID" value="TXN36281.1"/>
    <property type="molecule type" value="Genomic_DNA"/>
</dbReference>
<keyword evidence="1" id="KW-0812">Transmembrane</keyword>
<dbReference type="InterPro" id="IPR058058">
    <property type="entry name" value="CBU_0592-like"/>
</dbReference>
<evidence type="ECO:0000256" key="1">
    <source>
        <dbReference type="SAM" id="Phobius"/>
    </source>
</evidence>
<organism evidence="3 4">
    <name type="scientific">Flagellimonas hymeniacidonis</name>
    <dbReference type="NCBI Taxonomy" id="2603628"/>
    <lineage>
        <taxon>Bacteria</taxon>
        <taxon>Pseudomonadati</taxon>
        <taxon>Bacteroidota</taxon>
        <taxon>Flavobacteriia</taxon>
        <taxon>Flavobacteriales</taxon>
        <taxon>Flavobacteriaceae</taxon>
        <taxon>Flagellimonas</taxon>
    </lineage>
</organism>
<name>A0A5C8V4G6_9FLAO</name>
<evidence type="ECO:0000313" key="4">
    <source>
        <dbReference type="Proteomes" id="UP000321456"/>
    </source>
</evidence>
<comment type="caution">
    <text evidence="3">The sequence shown here is derived from an EMBL/GenBank/DDBJ whole genome shotgun (WGS) entry which is preliminary data.</text>
</comment>
<keyword evidence="1" id="KW-1133">Transmembrane helix</keyword>
<feature type="transmembrane region" description="Helical" evidence="1">
    <location>
        <begin position="6"/>
        <end position="25"/>
    </location>
</feature>
<dbReference type="Pfam" id="PF26604">
    <property type="entry name" value="CBU_0592"/>
    <property type="match status" value="1"/>
</dbReference>
<dbReference type="AlphaFoldDB" id="A0A5C8V4G6"/>
<dbReference type="NCBIfam" id="NF047864">
    <property type="entry name" value="CBU_0592_membra"/>
    <property type="match status" value="1"/>
</dbReference>